<dbReference type="SUPFAM" id="SSF51338">
    <property type="entry name" value="Composite domain of metallo-dependent hydrolases"/>
    <property type="match status" value="1"/>
</dbReference>
<reference evidence="2 3" key="1">
    <citation type="journal article" date="2012" name="J. Bacteriol.">
        <title>Genome sequence of proteorhodopsin-containing sea ice bacterium Glaciecola punicea ACAM 611T.</title>
        <authorList>
            <person name="Qin Q.-L."/>
            <person name="Xie B.-B."/>
            <person name="Shu Y.-L."/>
            <person name="Rong J.-C."/>
            <person name="Zhao D.-L."/>
            <person name="Zhang X.-Y."/>
            <person name="Chen X.-L."/>
            <person name="Zhou B.-C."/>
            <person name="Zhanga Y.-Z."/>
        </authorList>
    </citation>
    <scope>NUCLEOTIDE SEQUENCE [LARGE SCALE GENOMIC DNA]</scope>
    <source>
        <strain evidence="2 3">ACAM 611</strain>
    </source>
</reference>
<feature type="domain" description="Amidohydrolase-related" evidence="1">
    <location>
        <begin position="299"/>
        <end position="416"/>
    </location>
</feature>
<name>H5TAI2_9ALTE</name>
<keyword evidence="3" id="KW-1185">Reference proteome</keyword>
<dbReference type="SUPFAM" id="SSF51556">
    <property type="entry name" value="Metallo-dependent hydrolases"/>
    <property type="match status" value="1"/>
</dbReference>
<evidence type="ECO:0000313" key="2">
    <source>
        <dbReference type="EMBL" id="GAB55309.1"/>
    </source>
</evidence>
<evidence type="ECO:0000259" key="1">
    <source>
        <dbReference type="Pfam" id="PF01979"/>
    </source>
</evidence>
<dbReference type="PANTHER" id="PTHR43135">
    <property type="entry name" value="ALPHA-D-RIBOSE 1-METHYLPHOSPHONATE 5-TRIPHOSPHATE DIPHOSPHATASE"/>
    <property type="match status" value="1"/>
</dbReference>
<dbReference type="eggNOG" id="COG1228">
    <property type="taxonomic scope" value="Bacteria"/>
</dbReference>
<protein>
    <recommendedName>
        <fullName evidence="1">Amidohydrolase-related domain-containing protein</fullName>
    </recommendedName>
</protein>
<dbReference type="AlphaFoldDB" id="H5TAI2"/>
<comment type="caution">
    <text evidence="2">The sequence shown here is derived from an EMBL/GenBank/DDBJ whole genome shotgun (WGS) entry which is preliminary data.</text>
</comment>
<dbReference type="InterPro" id="IPR006680">
    <property type="entry name" value="Amidohydro-rel"/>
</dbReference>
<dbReference type="Gene3D" id="2.30.40.10">
    <property type="entry name" value="Urease, subunit C, domain 1"/>
    <property type="match status" value="1"/>
</dbReference>
<dbReference type="InterPro" id="IPR011059">
    <property type="entry name" value="Metal-dep_hydrolase_composite"/>
</dbReference>
<dbReference type="Pfam" id="PF01979">
    <property type="entry name" value="Amidohydro_1"/>
    <property type="match status" value="1"/>
</dbReference>
<dbReference type="PANTHER" id="PTHR43135:SF3">
    <property type="entry name" value="ALPHA-D-RIBOSE 1-METHYLPHOSPHONATE 5-TRIPHOSPHATE DIPHOSPHATASE"/>
    <property type="match status" value="1"/>
</dbReference>
<gene>
    <name evidence="2" type="ORF">GPUN_1180</name>
</gene>
<dbReference type="STRING" id="56804.BAE46_13910"/>
<accession>H5TAI2</accession>
<sequence length="447" mass="46929">MKCSAVISNLIQNVRCQKHTLLATRAASALLVLMIALSGHAYAQRIAITGGQVHTMSSKGVIEGGTVLIEDGTIKQVLSGVAVPAGYTEIDATGKVVSPGFIGALTNLGLVEVSMSAGVNDSRVNAHAVSTVGAAYDVQYAINTDSTLIGVTRLEGFTSAATGLGSTGQLFDGQGAFISLSTDFNSVLKSHAFMHVDLSSSGADKVGDSRAALWVALYQSLEEALYVQSNPITPSWEWFGMISRADATALVKVVSGEMPLLVTANRANDILQVLALKERFSDLQLALVSASDGWRVAQQIAAANVAVVLSPEENLPGQFDRLGATLQNAARLHAAGVELSIGIETHNARLAPQHAGNAVANGLPHSVALAALTINPAKLYGVDDIVGSLEAGKQADIVIWSGDPLEVTQAAEMVFIKGESMTMQSRQTKLRDRYLHRDVSKPAGYSQ</sequence>
<evidence type="ECO:0000313" key="3">
    <source>
        <dbReference type="Proteomes" id="UP000053586"/>
    </source>
</evidence>
<dbReference type="Gene3D" id="3.20.20.140">
    <property type="entry name" value="Metal-dependent hydrolases"/>
    <property type="match status" value="1"/>
</dbReference>
<dbReference type="EMBL" id="BAET01000008">
    <property type="protein sequence ID" value="GAB55309.1"/>
    <property type="molecule type" value="Genomic_DNA"/>
</dbReference>
<dbReference type="InterPro" id="IPR051781">
    <property type="entry name" value="Metallo-dep_Hydrolase"/>
</dbReference>
<dbReference type="RefSeq" id="WP_006004234.1">
    <property type="nucleotide sequence ID" value="NZ_BAET01000008.1"/>
</dbReference>
<dbReference type="InterPro" id="IPR032466">
    <property type="entry name" value="Metal_Hydrolase"/>
</dbReference>
<organism evidence="2 3">
    <name type="scientific">Glaciecola punicea ACAM 611</name>
    <dbReference type="NCBI Taxonomy" id="1121923"/>
    <lineage>
        <taxon>Bacteria</taxon>
        <taxon>Pseudomonadati</taxon>
        <taxon>Pseudomonadota</taxon>
        <taxon>Gammaproteobacteria</taxon>
        <taxon>Alteromonadales</taxon>
        <taxon>Alteromonadaceae</taxon>
        <taxon>Glaciecola</taxon>
    </lineage>
</organism>
<dbReference type="GO" id="GO:0016810">
    <property type="term" value="F:hydrolase activity, acting on carbon-nitrogen (but not peptide) bonds"/>
    <property type="evidence" value="ECO:0007669"/>
    <property type="project" value="InterPro"/>
</dbReference>
<dbReference type="Proteomes" id="UP000053586">
    <property type="component" value="Unassembled WGS sequence"/>
</dbReference>
<proteinExistence type="predicted"/>
<reference evidence="2 3" key="2">
    <citation type="journal article" date="2017" name="Antonie Van Leeuwenhoek">
        <title>Rhizobium rhizosphaerae sp. nov., a novel species isolated from rice rhizosphere.</title>
        <authorList>
            <person name="Zhao J.J."/>
            <person name="Zhang J."/>
            <person name="Zhang R.J."/>
            <person name="Zhang C.W."/>
            <person name="Yin H.Q."/>
            <person name="Zhang X.X."/>
        </authorList>
    </citation>
    <scope>NUCLEOTIDE SEQUENCE [LARGE SCALE GENOMIC DNA]</scope>
    <source>
        <strain evidence="2 3">ACAM 611</strain>
    </source>
</reference>